<name>A2EEQ2_TRIV3</name>
<reference evidence="1" key="2">
    <citation type="journal article" date="2007" name="Science">
        <title>Draft genome sequence of the sexually transmitted pathogen Trichomonas vaginalis.</title>
        <authorList>
            <person name="Carlton J.M."/>
            <person name="Hirt R.P."/>
            <person name="Silva J.C."/>
            <person name="Delcher A.L."/>
            <person name="Schatz M."/>
            <person name="Zhao Q."/>
            <person name="Wortman J.R."/>
            <person name="Bidwell S.L."/>
            <person name="Alsmark U.C.M."/>
            <person name="Besteiro S."/>
            <person name="Sicheritz-Ponten T."/>
            <person name="Noel C.J."/>
            <person name="Dacks J.B."/>
            <person name="Foster P.G."/>
            <person name="Simillion C."/>
            <person name="Van de Peer Y."/>
            <person name="Miranda-Saavedra D."/>
            <person name="Barton G.J."/>
            <person name="Westrop G.D."/>
            <person name="Mueller S."/>
            <person name="Dessi D."/>
            <person name="Fiori P.L."/>
            <person name="Ren Q."/>
            <person name="Paulsen I."/>
            <person name="Zhang H."/>
            <person name="Bastida-Corcuera F.D."/>
            <person name="Simoes-Barbosa A."/>
            <person name="Brown M.T."/>
            <person name="Hayes R.D."/>
            <person name="Mukherjee M."/>
            <person name="Okumura C.Y."/>
            <person name="Schneider R."/>
            <person name="Smith A.J."/>
            <person name="Vanacova S."/>
            <person name="Villalvazo M."/>
            <person name="Haas B.J."/>
            <person name="Pertea M."/>
            <person name="Feldblyum T.V."/>
            <person name="Utterback T.R."/>
            <person name="Shu C.L."/>
            <person name="Osoegawa K."/>
            <person name="de Jong P.J."/>
            <person name="Hrdy I."/>
            <person name="Horvathova L."/>
            <person name="Zubacova Z."/>
            <person name="Dolezal P."/>
            <person name="Malik S.B."/>
            <person name="Logsdon J.M. Jr."/>
            <person name="Henze K."/>
            <person name="Gupta A."/>
            <person name="Wang C.C."/>
            <person name="Dunne R.L."/>
            <person name="Upcroft J.A."/>
            <person name="Upcroft P."/>
            <person name="White O."/>
            <person name="Salzberg S.L."/>
            <person name="Tang P."/>
            <person name="Chiu C.-H."/>
            <person name="Lee Y.-S."/>
            <person name="Embley T.M."/>
            <person name="Coombs G.H."/>
            <person name="Mottram J.C."/>
            <person name="Tachezy J."/>
            <person name="Fraser-Liggett C.M."/>
            <person name="Johnson P.J."/>
        </authorList>
    </citation>
    <scope>NUCLEOTIDE SEQUENCE [LARGE SCALE GENOMIC DNA]</scope>
    <source>
        <strain evidence="1">G3</strain>
    </source>
</reference>
<dbReference type="InParanoid" id="A2EEQ2"/>
<dbReference type="Proteomes" id="UP000001542">
    <property type="component" value="Unassembled WGS sequence"/>
</dbReference>
<organism evidence="1 2">
    <name type="scientific">Trichomonas vaginalis (strain ATCC PRA-98 / G3)</name>
    <dbReference type="NCBI Taxonomy" id="412133"/>
    <lineage>
        <taxon>Eukaryota</taxon>
        <taxon>Metamonada</taxon>
        <taxon>Parabasalia</taxon>
        <taxon>Trichomonadida</taxon>
        <taxon>Trichomonadidae</taxon>
        <taxon>Trichomonas</taxon>
    </lineage>
</organism>
<dbReference type="KEGG" id="tva:4766767"/>
<proteinExistence type="predicted"/>
<dbReference type="RefSeq" id="XP_001321081.1">
    <property type="nucleotide sequence ID" value="XM_001321046.1"/>
</dbReference>
<dbReference type="InterPro" id="IPR009057">
    <property type="entry name" value="Homeodomain-like_sf"/>
</dbReference>
<dbReference type="SMR" id="A2EEQ2"/>
<evidence type="ECO:0000313" key="2">
    <source>
        <dbReference type="Proteomes" id="UP000001542"/>
    </source>
</evidence>
<keyword evidence="2" id="KW-1185">Reference proteome</keyword>
<reference evidence="1" key="1">
    <citation type="submission" date="2006-10" db="EMBL/GenBank/DDBJ databases">
        <authorList>
            <person name="Amadeo P."/>
            <person name="Zhao Q."/>
            <person name="Wortman J."/>
            <person name="Fraser-Liggett C."/>
            <person name="Carlton J."/>
        </authorList>
    </citation>
    <scope>NUCLEOTIDE SEQUENCE</scope>
    <source>
        <strain evidence="1">G3</strain>
    </source>
</reference>
<dbReference type="EMBL" id="DS113369">
    <property type="protein sequence ID" value="EAY08858.1"/>
    <property type="molecule type" value="Genomic_DNA"/>
</dbReference>
<dbReference type="SUPFAM" id="SSF46689">
    <property type="entry name" value="Homeodomain-like"/>
    <property type="match status" value="1"/>
</dbReference>
<dbReference type="VEuPathDB" id="TrichDB:TVAG_050930"/>
<dbReference type="AlphaFoldDB" id="A2EEQ2"/>
<accession>A2EEQ2</accession>
<evidence type="ECO:0000313" key="1">
    <source>
        <dbReference type="EMBL" id="EAY08858.1"/>
    </source>
</evidence>
<gene>
    <name evidence="1" type="ORF">TVAG_050930</name>
</gene>
<protein>
    <submittedName>
        <fullName evidence="1">Uncharacterized protein</fullName>
    </submittedName>
</protein>
<sequence length="161" mass="18828">MDPSAIAEAISHTPRQIKDYIKCKKESIENKFSFEEDQKLIELYQKNIRKAGELVKYFPNKASWMIRNRIKLLFRRNQIGPNATTITFRIDKEKIESSIIPLAIPQLLILDTSHVNLEEKPSQKFYFPSLNMPQNHENEKQFSITYSTNVIPKFELPGTDK</sequence>
<dbReference type="VEuPathDB" id="TrichDB:TVAGG3_0981860"/>